<evidence type="ECO:0000313" key="3">
    <source>
        <dbReference type="Proteomes" id="UP000838821"/>
    </source>
</evidence>
<feature type="domain" description="Na+-translocating membrane potential-generating system MpsC" evidence="1">
    <location>
        <begin position="17"/>
        <end position="119"/>
    </location>
</feature>
<protein>
    <recommendedName>
        <fullName evidence="1">Na+-translocating membrane potential-generating system MpsC domain-containing protein</fullName>
    </recommendedName>
</protein>
<evidence type="ECO:0000259" key="1">
    <source>
        <dbReference type="Pfam" id="PF10057"/>
    </source>
</evidence>
<dbReference type="EMBL" id="CAKMMW010000021">
    <property type="protein sequence ID" value="CAH1222276.1"/>
    <property type="molecule type" value="Genomic_DNA"/>
</dbReference>
<feature type="domain" description="Na+-translocating membrane potential-generating system MpsC" evidence="1">
    <location>
        <begin position="142"/>
        <end position="243"/>
    </location>
</feature>
<gene>
    <name evidence="2" type="ORF">PAECIP111891_05315</name>
</gene>
<dbReference type="InterPro" id="IPR018745">
    <property type="entry name" value="MpsC"/>
</dbReference>
<comment type="caution">
    <text evidence="2">The sequence shown here is derived from an EMBL/GenBank/DDBJ whole genome shotgun (WGS) entry which is preliminary data.</text>
</comment>
<name>A0ABN8H471_9BACL</name>
<evidence type="ECO:0000313" key="2">
    <source>
        <dbReference type="EMBL" id="CAH1222276.1"/>
    </source>
</evidence>
<reference evidence="2" key="1">
    <citation type="submission" date="2022-01" db="EMBL/GenBank/DDBJ databases">
        <authorList>
            <person name="Criscuolo A."/>
        </authorList>
    </citation>
    <scope>NUCLEOTIDE SEQUENCE</scope>
    <source>
        <strain evidence="2">CIP111891</strain>
    </source>
</reference>
<organism evidence="2 3">
    <name type="scientific">Paenibacillus allorhizoplanae</name>
    <dbReference type="NCBI Taxonomy" id="2905648"/>
    <lineage>
        <taxon>Bacteria</taxon>
        <taxon>Bacillati</taxon>
        <taxon>Bacillota</taxon>
        <taxon>Bacilli</taxon>
        <taxon>Bacillales</taxon>
        <taxon>Paenibacillaceae</taxon>
        <taxon>Paenibacillus</taxon>
    </lineage>
</organism>
<proteinExistence type="predicted"/>
<sequence length="246" mass="28736">MHALPKSRMNFLDKNVKQSQNEIASYVGRLLRDAFGKGPQSVFVSINRPYIVIYLRNFLSPTEKILLRQDQLLSIQHTRDLVMRSLIPEIKAYLLIHTGMEICEFYYDWALHNQSGVFVGIGSDDDYHFTASIHEEYLGREALHQKVEQISRQIQKSPEDIYSYMINERTLVVIRKGILISIGKEFIRLGFEESLKIAERNLEKRHLHNNNAHFQHILHSGIMDVFTDWDFHLDKGIIVFILNPSQ</sequence>
<keyword evidence="3" id="KW-1185">Reference proteome</keyword>
<dbReference type="Proteomes" id="UP000838821">
    <property type="component" value="Unassembled WGS sequence"/>
</dbReference>
<accession>A0ABN8H471</accession>
<dbReference type="Pfam" id="PF10057">
    <property type="entry name" value="MpsC"/>
    <property type="match status" value="2"/>
</dbReference>